<accession>A0A7X1N5J0</accession>
<keyword evidence="1" id="KW-0233">DNA recombination</keyword>
<dbReference type="GO" id="GO:0003677">
    <property type="term" value="F:DNA binding"/>
    <property type="evidence" value="ECO:0007669"/>
    <property type="project" value="InterPro"/>
</dbReference>
<feature type="region of interest" description="Disordered" evidence="2">
    <location>
        <begin position="1"/>
        <end position="78"/>
    </location>
</feature>
<feature type="region of interest" description="Disordered" evidence="2">
    <location>
        <begin position="165"/>
        <end position="228"/>
    </location>
</feature>
<feature type="compositionally biased region" description="Low complexity" evidence="2">
    <location>
        <begin position="54"/>
        <end position="78"/>
    </location>
</feature>
<dbReference type="GO" id="GO:0006310">
    <property type="term" value="P:DNA recombination"/>
    <property type="evidence" value="ECO:0007669"/>
    <property type="project" value="UniProtKB-KW"/>
</dbReference>
<organism evidence="3 4">
    <name type="scientific">Paraburkholderia franconis</name>
    <dbReference type="NCBI Taxonomy" id="2654983"/>
    <lineage>
        <taxon>Bacteria</taxon>
        <taxon>Pseudomonadati</taxon>
        <taxon>Pseudomonadota</taxon>
        <taxon>Betaproteobacteria</taxon>
        <taxon>Burkholderiales</taxon>
        <taxon>Burkholderiaceae</taxon>
        <taxon>Paraburkholderia</taxon>
    </lineage>
</organism>
<dbReference type="EMBL" id="WHNP01000002">
    <property type="protein sequence ID" value="MPW15757.1"/>
    <property type="molecule type" value="Genomic_DNA"/>
</dbReference>
<dbReference type="Proteomes" id="UP000484381">
    <property type="component" value="Unassembled WGS sequence"/>
</dbReference>
<gene>
    <name evidence="3" type="ORF">GCT13_02205</name>
</gene>
<sequence>MAPPGRRSSPSTAATRRRTSRPTPRRRHGPPASRRTSSGRTRRISAGRRKRRSPACCSSRSSTASARTASSRNCRASTATASRRDCRRSCWSGTRTDGACCAPYRACERAGLDDFVFHDTRHTGTTRHARRLRSTHLLRKLTGHLSDAMLGCYVHFMDDDVLSAQDATEAPPSPPATPAVEADRTTAPAPTQSPAVAVPVQASGEAGARQDGASGVVRVDFRNRRRAA</sequence>
<reference evidence="3 4" key="1">
    <citation type="submission" date="2019-10" db="EMBL/GenBank/DDBJ databases">
        <title>Paraburkholderia sp. isolated from nodules of Mimosa pudica from Brazilian Atlantic Forest soils.</title>
        <authorList>
            <person name="Paulitsch F."/>
            <person name="Hungria M."/>
            <person name="Dall'Agnol R."/>
        </authorList>
    </citation>
    <scope>NUCLEOTIDE SEQUENCE [LARGE SCALE GENOMIC DNA]</scope>
    <source>
        <strain evidence="3 4">CNPSo 3157</strain>
    </source>
</reference>
<comment type="caution">
    <text evidence="3">The sequence shown here is derived from an EMBL/GenBank/DDBJ whole genome shotgun (WGS) entry which is preliminary data.</text>
</comment>
<dbReference type="AlphaFoldDB" id="A0A7X1N5J0"/>
<dbReference type="SUPFAM" id="SSF56349">
    <property type="entry name" value="DNA breaking-rejoining enzymes"/>
    <property type="match status" value="1"/>
</dbReference>
<evidence type="ECO:0000256" key="1">
    <source>
        <dbReference type="ARBA" id="ARBA00023172"/>
    </source>
</evidence>
<feature type="compositionally biased region" description="Basic residues" evidence="2">
    <location>
        <begin position="40"/>
        <end position="53"/>
    </location>
</feature>
<evidence type="ECO:0000256" key="2">
    <source>
        <dbReference type="SAM" id="MobiDB-lite"/>
    </source>
</evidence>
<keyword evidence="4" id="KW-1185">Reference proteome</keyword>
<feature type="compositionally biased region" description="Basic residues" evidence="2">
    <location>
        <begin position="15"/>
        <end position="29"/>
    </location>
</feature>
<protein>
    <submittedName>
        <fullName evidence="3">Tyrosine-type recombinase/integrase</fullName>
    </submittedName>
</protein>
<evidence type="ECO:0000313" key="3">
    <source>
        <dbReference type="EMBL" id="MPW15757.1"/>
    </source>
</evidence>
<evidence type="ECO:0000313" key="4">
    <source>
        <dbReference type="Proteomes" id="UP000484381"/>
    </source>
</evidence>
<proteinExistence type="predicted"/>
<dbReference type="GO" id="GO:0015074">
    <property type="term" value="P:DNA integration"/>
    <property type="evidence" value="ECO:0007669"/>
    <property type="project" value="InterPro"/>
</dbReference>
<dbReference type="InterPro" id="IPR013762">
    <property type="entry name" value="Integrase-like_cat_sf"/>
</dbReference>
<dbReference type="Gene3D" id="1.10.443.10">
    <property type="entry name" value="Intergrase catalytic core"/>
    <property type="match status" value="1"/>
</dbReference>
<dbReference type="InterPro" id="IPR011010">
    <property type="entry name" value="DNA_brk_join_enz"/>
</dbReference>
<name>A0A7X1N5J0_9BURK</name>
<feature type="compositionally biased region" description="Low complexity" evidence="2">
    <location>
        <begin position="1"/>
        <end position="14"/>
    </location>
</feature>